<dbReference type="InterPro" id="IPR029063">
    <property type="entry name" value="SAM-dependent_MTases_sf"/>
</dbReference>
<dbReference type="Gene3D" id="1.10.260.40">
    <property type="entry name" value="lambda repressor-like DNA-binding domains"/>
    <property type="match status" value="1"/>
</dbReference>
<dbReference type="RefSeq" id="WP_092238362.1">
    <property type="nucleotide sequence ID" value="NZ_FNLL01000020.1"/>
</dbReference>
<keyword evidence="5" id="KW-0949">S-adenosyl-L-methionine</keyword>
<proteinExistence type="inferred from homology"/>
<dbReference type="EC" id="2.1.1.72" evidence="2"/>
<evidence type="ECO:0000313" key="8">
    <source>
        <dbReference type="EMBL" id="SDU63468.1"/>
    </source>
</evidence>
<dbReference type="EMBL" id="FNLL01000020">
    <property type="protein sequence ID" value="SDU63468.1"/>
    <property type="molecule type" value="Genomic_DNA"/>
</dbReference>
<evidence type="ECO:0000313" key="9">
    <source>
        <dbReference type="Proteomes" id="UP000199608"/>
    </source>
</evidence>
<dbReference type="InterPro" id="IPR002295">
    <property type="entry name" value="N4/N6-MTase_EcoPI_Mod-like"/>
</dbReference>
<protein>
    <recommendedName>
        <fullName evidence="2">site-specific DNA-methyltransferase (adenine-specific)</fullName>
        <ecNumber evidence="2">2.1.1.72</ecNumber>
    </recommendedName>
</protein>
<organism evidence="8 9">
    <name type="scientific">Desulfobacula phenolica</name>
    <dbReference type="NCBI Taxonomy" id="90732"/>
    <lineage>
        <taxon>Bacteria</taxon>
        <taxon>Pseudomonadati</taxon>
        <taxon>Thermodesulfobacteriota</taxon>
        <taxon>Desulfobacteria</taxon>
        <taxon>Desulfobacterales</taxon>
        <taxon>Desulfobacteraceae</taxon>
        <taxon>Desulfobacula</taxon>
    </lineage>
</organism>
<keyword evidence="4 8" id="KW-0808">Transferase</keyword>
<accession>A0A1H2K4Z0</accession>
<dbReference type="PROSITE" id="PS00092">
    <property type="entry name" value="N6_MTASE"/>
    <property type="match status" value="1"/>
</dbReference>
<dbReference type="Gene3D" id="3.40.50.150">
    <property type="entry name" value="Vaccinia Virus protein VP39"/>
    <property type="match status" value="1"/>
</dbReference>
<gene>
    <name evidence="8" type="ORF">SAMN04487931_12022</name>
</gene>
<evidence type="ECO:0000256" key="2">
    <source>
        <dbReference type="ARBA" id="ARBA00011900"/>
    </source>
</evidence>
<keyword evidence="9" id="KW-1185">Reference proteome</keyword>
<sequence>MFFKALQIEDRLSLNRFSKKTGISAKRLKYYNDGNKMPTGKDLNLILKNTDLSKIELMLLTETFNHELKSLIAKNAQQIEKLLSSKKERKESKNDIKTLFETELGKLYQCDCLDLLKTMESDSVDIVFADPPFNLNKLYPSRIDDDLKTEQYLSWCENWAYECTRVLKPGGSFFTWNLPKWNTYLSEFLNSILTFRHWISVDIKYSLPVRGRLYPSHYSLLYYCKGEKPNTFHPDRLPMGICPHCYGDLKDYGGYKNKMNPDGINISDVWLDIPPVRHAKYKKRNGSNELSVKLLDRIIEMSSNKGDVVFDPFGGSGTTYVVSELKERKWIGVEVGPINGIIDRFNNIHEDRANLKKIRNDINALIPKKYYKKRVEKGLWTPETFQIKAS</sequence>
<evidence type="ECO:0000256" key="6">
    <source>
        <dbReference type="ARBA" id="ARBA00047942"/>
    </source>
</evidence>
<dbReference type="GO" id="GO:0009007">
    <property type="term" value="F:site-specific DNA-methyltransferase (adenine-specific) activity"/>
    <property type="evidence" value="ECO:0007669"/>
    <property type="project" value="UniProtKB-EC"/>
</dbReference>
<evidence type="ECO:0000256" key="4">
    <source>
        <dbReference type="ARBA" id="ARBA00022679"/>
    </source>
</evidence>
<dbReference type="GO" id="GO:0008170">
    <property type="term" value="F:N-methyltransferase activity"/>
    <property type="evidence" value="ECO:0007669"/>
    <property type="project" value="InterPro"/>
</dbReference>
<feature type="domain" description="DNA methylase N-4/N-6" evidence="7">
    <location>
        <begin position="124"/>
        <end position="335"/>
    </location>
</feature>
<dbReference type="GO" id="GO:0003677">
    <property type="term" value="F:DNA binding"/>
    <property type="evidence" value="ECO:0007669"/>
    <property type="project" value="InterPro"/>
</dbReference>
<dbReference type="SUPFAM" id="SSF53335">
    <property type="entry name" value="S-adenosyl-L-methionine-dependent methyltransferases"/>
    <property type="match status" value="1"/>
</dbReference>
<evidence type="ECO:0000256" key="3">
    <source>
        <dbReference type="ARBA" id="ARBA00022603"/>
    </source>
</evidence>
<keyword evidence="3 8" id="KW-0489">Methyltransferase</keyword>
<dbReference type="InterPro" id="IPR002941">
    <property type="entry name" value="DNA_methylase_N4/N6"/>
</dbReference>
<dbReference type="Proteomes" id="UP000199608">
    <property type="component" value="Unassembled WGS sequence"/>
</dbReference>
<evidence type="ECO:0000256" key="1">
    <source>
        <dbReference type="ARBA" id="ARBA00006594"/>
    </source>
</evidence>
<reference evidence="9" key="1">
    <citation type="submission" date="2016-10" db="EMBL/GenBank/DDBJ databases">
        <authorList>
            <person name="Varghese N."/>
            <person name="Submissions S."/>
        </authorList>
    </citation>
    <scope>NUCLEOTIDE SEQUENCE [LARGE SCALE GENOMIC DNA]</scope>
    <source>
        <strain evidence="9">DSM 3384</strain>
    </source>
</reference>
<dbReference type="InterPro" id="IPR010982">
    <property type="entry name" value="Lambda_DNA-bd_dom_sf"/>
</dbReference>
<evidence type="ECO:0000256" key="5">
    <source>
        <dbReference type="ARBA" id="ARBA00022691"/>
    </source>
</evidence>
<dbReference type="GO" id="GO:0032259">
    <property type="term" value="P:methylation"/>
    <property type="evidence" value="ECO:0007669"/>
    <property type="project" value="UniProtKB-KW"/>
</dbReference>
<dbReference type="Pfam" id="PF01555">
    <property type="entry name" value="N6_N4_Mtase"/>
    <property type="match status" value="1"/>
</dbReference>
<name>A0A1H2K4Z0_9BACT</name>
<dbReference type="AlphaFoldDB" id="A0A1H2K4Z0"/>
<dbReference type="InterPro" id="IPR002052">
    <property type="entry name" value="DNA_methylase_N6_adenine_CS"/>
</dbReference>
<evidence type="ECO:0000259" key="7">
    <source>
        <dbReference type="Pfam" id="PF01555"/>
    </source>
</evidence>
<dbReference type="PRINTS" id="PR00506">
    <property type="entry name" value="D21N6MTFRASE"/>
</dbReference>
<comment type="catalytic activity">
    <reaction evidence="6">
        <text>a 2'-deoxyadenosine in DNA + S-adenosyl-L-methionine = an N(6)-methyl-2'-deoxyadenosine in DNA + S-adenosyl-L-homocysteine + H(+)</text>
        <dbReference type="Rhea" id="RHEA:15197"/>
        <dbReference type="Rhea" id="RHEA-COMP:12418"/>
        <dbReference type="Rhea" id="RHEA-COMP:12419"/>
        <dbReference type="ChEBI" id="CHEBI:15378"/>
        <dbReference type="ChEBI" id="CHEBI:57856"/>
        <dbReference type="ChEBI" id="CHEBI:59789"/>
        <dbReference type="ChEBI" id="CHEBI:90615"/>
        <dbReference type="ChEBI" id="CHEBI:90616"/>
        <dbReference type="EC" id="2.1.1.72"/>
    </reaction>
</comment>
<comment type="similarity">
    <text evidence="1">Belongs to the N(4)/N(6)-methyltransferase family.</text>
</comment>